<protein>
    <submittedName>
        <fullName evidence="1">Uncharacterized protein</fullName>
    </submittedName>
</protein>
<proteinExistence type="predicted"/>
<dbReference type="STRING" id="46224.B4102_3796"/>
<gene>
    <name evidence="1" type="ORF">B4102_3796</name>
</gene>
<dbReference type="PATRIC" id="fig|46224.3.peg.911"/>
<dbReference type="Proteomes" id="UP000075666">
    <property type="component" value="Unassembled WGS sequence"/>
</dbReference>
<name>A0A150KLS4_9BACI</name>
<dbReference type="EMBL" id="LQYN01000119">
    <property type="protein sequence ID" value="KYC91564.1"/>
    <property type="molecule type" value="Genomic_DNA"/>
</dbReference>
<dbReference type="AlphaFoldDB" id="A0A150KLS4"/>
<evidence type="ECO:0000313" key="2">
    <source>
        <dbReference type="Proteomes" id="UP000075666"/>
    </source>
</evidence>
<comment type="caution">
    <text evidence="1">The sequence shown here is derived from an EMBL/GenBank/DDBJ whole genome shotgun (WGS) entry which is preliminary data.</text>
</comment>
<accession>A0A150KLS4</accession>
<evidence type="ECO:0000313" key="1">
    <source>
        <dbReference type="EMBL" id="KYC91564.1"/>
    </source>
</evidence>
<reference evidence="1 2" key="1">
    <citation type="submission" date="2016-01" db="EMBL/GenBank/DDBJ databases">
        <title>Genome Sequences of Twelve Sporeforming Bacillus Species Isolated from Foods.</title>
        <authorList>
            <person name="Berendsen E.M."/>
            <person name="Wells-Bennik M.H."/>
            <person name="Krawcyk A.O."/>
            <person name="De Jong A."/>
            <person name="Holsappel S."/>
            <person name="Eijlander R.T."/>
            <person name="Kuipers O.P."/>
        </authorList>
    </citation>
    <scope>NUCLEOTIDE SEQUENCE [LARGE SCALE GENOMIC DNA]</scope>
    <source>
        <strain evidence="1 2">B4102</strain>
    </source>
</reference>
<keyword evidence="2" id="KW-1185">Reference proteome</keyword>
<organism evidence="1 2">
    <name type="scientific">Heyndrickxia sporothermodurans</name>
    <dbReference type="NCBI Taxonomy" id="46224"/>
    <lineage>
        <taxon>Bacteria</taxon>
        <taxon>Bacillati</taxon>
        <taxon>Bacillota</taxon>
        <taxon>Bacilli</taxon>
        <taxon>Bacillales</taxon>
        <taxon>Bacillaceae</taxon>
        <taxon>Heyndrickxia</taxon>
    </lineage>
</organism>
<sequence>MYKDYTENILGTKPRARHKKIIENYLDESFTNPIIHKEIHGDKVYVPLDLNRVWNRIN</sequence>